<keyword evidence="13" id="KW-1185">Reference proteome</keyword>
<dbReference type="AlphaFoldDB" id="A0A7N9IEY1"/>
<evidence type="ECO:0000256" key="1">
    <source>
        <dbReference type="ARBA" id="ARBA00004613"/>
    </source>
</evidence>
<evidence type="ECO:0000313" key="12">
    <source>
        <dbReference type="Ensembl" id="ENSMFAP00000058487.1"/>
    </source>
</evidence>
<evidence type="ECO:0000256" key="5">
    <source>
        <dbReference type="ARBA" id="ARBA00022729"/>
    </source>
</evidence>
<keyword evidence="4 9" id="KW-0929">Antimicrobial</keyword>
<evidence type="ECO:0000256" key="8">
    <source>
        <dbReference type="ARBA" id="ARBA00023157"/>
    </source>
</evidence>
<dbReference type="InterPro" id="IPR050544">
    <property type="entry name" value="Beta-defensin"/>
</dbReference>
<name>A0A7N9IEY1_MACFA</name>
<reference evidence="12" key="3">
    <citation type="submission" date="2025-09" db="UniProtKB">
        <authorList>
            <consortium name="Ensembl"/>
        </authorList>
    </citation>
    <scope>IDENTIFICATION</scope>
</reference>
<organism evidence="12 13">
    <name type="scientific">Macaca fascicularis</name>
    <name type="common">Crab-eating macaque</name>
    <name type="synonym">Cynomolgus monkey</name>
    <dbReference type="NCBI Taxonomy" id="9541"/>
    <lineage>
        <taxon>Eukaryota</taxon>
        <taxon>Metazoa</taxon>
        <taxon>Chordata</taxon>
        <taxon>Craniata</taxon>
        <taxon>Vertebrata</taxon>
        <taxon>Euteleostomi</taxon>
        <taxon>Mammalia</taxon>
        <taxon>Eutheria</taxon>
        <taxon>Euarchontoglires</taxon>
        <taxon>Primates</taxon>
        <taxon>Haplorrhini</taxon>
        <taxon>Catarrhini</taxon>
        <taxon>Cercopithecidae</taxon>
        <taxon>Cercopithecinae</taxon>
        <taxon>Macaca</taxon>
    </lineage>
</organism>
<reference evidence="12" key="2">
    <citation type="submission" date="2025-08" db="UniProtKB">
        <authorList>
            <consortium name="Ensembl"/>
        </authorList>
    </citation>
    <scope>IDENTIFICATION</scope>
</reference>
<keyword evidence="7 9" id="KW-0044">Antibiotic</keyword>
<dbReference type="GO" id="GO:0061844">
    <property type="term" value="P:antimicrobial humoral immune response mediated by antimicrobial peptide"/>
    <property type="evidence" value="ECO:0007669"/>
    <property type="project" value="Ensembl"/>
</dbReference>
<protein>
    <recommendedName>
        <fullName evidence="9">Beta-defensin</fullName>
    </recommendedName>
</protein>
<keyword evidence="5 9" id="KW-0732">Signal</keyword>
<evidence type="ECO:0000256" key="2">
    <source>
        <dbReference type="ARBA" id="ARBA00007371"/>
    </source>
</evidence>
<accession>A0A7N9IEY1</accession>
<feature type="domain" description="Beta-defensin" evidence="11">
    <location>
        <begin position="26"/>
        <end position="55"/>
    </location>
</feature>
<evidence type="ECO:0000256" key="6">
    <source>
        <dbReference type="ARBA" id="ARBA00022940"/>
    </source>
</evidence>
<dbReference type="GO" id="GO:0007162">
    <property type="term" value="P:negative regulation of cell adhesion"/>
    <property type="evidence" value="ECO:0007669"/>
    <property type="project" value="Ensembl"/>
</dbReference>
<comment type="subcellular location">
    <subcellularLocation>
        <location evidence="1 9">Secreted</location>
    </subcellularLocation>
</comment>
<feature type="chain" id="PRO_5031601229" description="Beta-defensin" evidence="9">
    <location>
        <begin position="23"/>
        <end position="126"/>
    </location>
</feature>
<dbReference type="GO" id="GO:0050829">
    <property type="term" value="P:defense response to Gram-negative bacterium"/>
    <property type="evidence" value="ECO:0007669"/>
    <property type="project" value="Ensembl"/>
</dbReference>
<dbReference type="Pfam" id="PF13841">
    <property type="entry name" value="Defensin_beta_2"/>
    <property type="match status" value="1"/>
</dbReference>
<keyword evidence="3 9" id="KW-0964">Secreted</keyword>
<dbReference type="GO" id="GO:0140912">
    <property type="term" value="F:membrane destabilizing activity"/>
    <property type="evidence" value="ECO:0007669"/>
    <property type="project" value="Ensembl"/>
</dbReference>
<dbReference type="GO" id="GO:0031665">
    <property type="term" value="P:negative regulation of lipopolysaccharide-mediated signaling pathway"/>
    <property type="evidence" value="ECO:0007669"/>
    <property type="project" value="Ensembl"/>
</dbReference>
<keyword evidence="8" id="KW-1015">Disulfide bond</keyword>
<feature type="signal peptide" evidence="9">
    <location>
        <begin position="1"/>
        <end position="22"/>
    </location>
</feature>
<dbReference type="GO" id="GO:0005576">
    <property type="term" value="C:extracellular region"/>
    <property type="evidence" value="ECO:0007669"/>
    <property type="project" value="UniProtKB-SubCell"/>
</dbReference>
<dbReference type="GO" id="GO:0031640">
    <property type="term" value="P:killing of cells of another organism"/>
    <property type="evidence" value="ECO:0007669"/>
    <property type="project" value="Ensembl"/>
</dbReference>
<dbReference type="GO" id="GO:0050830">
    <property type="term" value="P:defense response to Gram-positive bacterium"/>
    <property type="evidence" value="ECO:0007669"/>
    <property type="project" value="Ensembl"/>
</dbReference>
<feature type="region of interest" description="Disordered" evidence="10">
    <location>
        <begin position="102"/>
        <end position="126"/>
    </location>
</feature>
<dbReference type="InterPro" id="IPR025933">
    <property type="entry name" value="Beta_defensin_dom"/>
</dbReference>
<proteinExistence type="inferred from homology"/>
<sequence>MKLLLLALPILVLLPQVIPAYGGEKKCWNRSGHCRKQCKDGEAVKETCKNHRACCVPSNEDHRRFPTTSPTPLSDSTPGIIDNILTIRFTTDYFEISSKKDMVEESEAGGWESGREVNKEKTQPCL</sequence>
<evidence type="ECO:0000256" key="10">
    <source>
        <dbReference type="SAM" id="MobiDB-lite"/>
    </source>
</evidence>
<dbReference type="Ensembl" id="ENSMFAT00000073538.1">
    <property type="protein sequence ID" value="ENSMFAP00000058487.1"/>
    <property type="gene ID" value="ENSMFAG00000051301.1"/>
</dbReference>
<evidence type="ECO:0000256" key="9">
    <source>
        <dbReference type="RuleBase" id="RU231113"/>
    </source>
</evidence>
<dbReference type="GO" id="GO:0045087">
    <property type="term" value="P:innate immune response"/>
    <property type="evidence" value="ECO:0007669"/>
    <property type="project" value="Ensembl"/>
</dbReference>
<dbReference type="Proteomes" id="UP000233100">
    <property type="component" value="Chromosome 10"/>
</dbReference>
<dbReference type="GO" id="GO:0001530">
    <property type="term" value="F:lipopolysaccharide binding"/>
    <property type="evidence" value="ECO:0007669"/>
    <property type="project" value="Ensembl"/>
</dbReference>
<evidence type="ECO:0000256" key="4">
    <source>
        <dbReference type="ARBA" id="ARBA00022529"/>
    </source>
</evidence>
<dbReference type="PANTHER" id="PTHR15001:SF7">
    <property type="entry name" value="DEFENSIN BETA 118"/>
    <property type="match status" value="1"/>
</dbReference>
<gene>
    <name evidence="12" type="primary">DEFB118</name>
</gene>
<keyword evidence="6 9" id="KW-0211">Defensin</keyword>
<comment type="function">
    <text evidence="9">Has antibacterial activity.</text>
</comment>
<comment type="similarity">
    <text evidence="2 9">Belongs to the beta-defensin family.</text>
</comment>
<dbReference type="PANTHER" id="PTHR15001">
    <property type="entry name" value="BETA-DEFENSIN 123-RELATED"/>
    <property type="match status" value="1"/>
</dbReference>
<feature type="compositionally biased region" description="Basic and acidic residues" evidence="10">
    <location>
        <begin position="113"/>
        <end position="126"/>
    </location>
</feature>
<reference evidence="12 13" key="1">
    <citation type="submission" date="2013-03" db="EMBL/GenBank/DDBJ databases">
        <authorList>
            <person name="Warren W."/>
            <person name="Wilson R.K."/>
        </authorList>
    </citation>
    <scope>NUCLEOTIDE SEQUENCE</scope>
</reference>
<evidence type="ECO:0000259" key="11">
    <source>
        <dbReference type="Pfam" id="PF13841"/>
    </source>
</evidence>
<evidence type="ECO:0000256" key="7">
    <source>
        <dbReference type="ARBA" id="ARBA00023022"/>
    </source>
</evidence>
<dbReference type="GeneTree" id="ENSGT00530000064565"/>
<evidence type="ECO:0000256" key="3">
    <source>
        <dbReference type="ARBA" id="ARBA00022525"/>
    </source>
</evidence>
<evidence type="ECO:0000313" key="13">
    <source>
        <dbReference type="Proteomes" id="UP000233100"/>
    </source>
</evidence>